<keyword evidence="1" id="KW-0732">Signal</keyword>
<dbReference type="OrthoDB" id="8563353at2"/>
<dbReference type="Proteomes" id="UP000185990">
    <property type="component" value="Unassembled WGS sequence"/>
</dbReference>
<accession>A0A1Q4KNB0</accession>
<dbReference type="InterPro" id="IPR025218">
    <property type="entry name" value="DUF4426"/>
</dbReference>
<reference evidence="3 5" key="1">
    <citation type="submission" date="2016-11" db="EMBL/GenBank/DDBJ databases">
        <title>Draft genome of Pseudomonas versuta A4R1.12.</title>
        <authorList>
            <person name="See-Too W.-S."/>
        </authorList>
    </citation>
    <scope>NUCLEOTIDE SEQUENCE [LARGE SCALE GENOMIC DNA]</scope>
    <source>
        <strain evidence="3 5">A4R1.12</strain>
    </source>
</reference>
<protein>
    <recommendedName>
        <fullName evidence="2">DUF4426 domain-containing protein</fullName>
    </recommendedName>
</protein>
<evidence type="ECO:0000259" key="2">
    <source>
        <dbReference type="Pfam" id="PF14467"/>
    </source>
</evidence>
<reference evidence="4 6" key="2">
    <citation type="submission" date="2016-11" db="EMBL/GenBank/DDBJ databases">
        <title>Draft genome of Pseudomonas versuta A4R1.5.</title>
        <authorList>
            <person name="See-Too W.-S."/>
        </authorList>
    </citation>
    <scope>NUCLEOTIDE SEQUENCE [LARGE SCALE GENOMIC DNA]</scope>
    <source>
        <strain evidence="4 6">A4R1.5</strain>
    </source>
</reference>
<name>A0A0M4R8A8_9PSED</name>
<proteinExistence type="predicted"/>
<organism evidence="3 5">
    <name type="scientific">Pseudomonas versuta</name>
    <dbReference type="NCBI Taxonomy" id="1788301"/>
    <lineage>
        <taxon>Bacteria</taxon>
        <taxon>Pseudomonadati</taxon>
        <taxon>Pseudomonadota</taxon>
        <taxon>Gammaproteobacteria</taxon>
        <taxon>Pseudomonadales</taxon>
        <taxon>Pseudomonadaceae</taxon>
        <taxon>Pseudomonas</taxon>
    </lineage>
</organism>
<dbReference type="Proteomes" id="UP000186677">
    <property type="component" value="Unassembled WGS sequence"/>
</dbReference>
<evidence type="ECO:0000313" key="5">
    <source>
        <dbReference type="Proteomes" id="UP000185990"/>
    </source>
</evidence>
<keyword evidence="6" id="KW-1185">Reference proteome</keyword>
<dbReference type="RefSeq" id="WP_060696581.1">
    <property type="nucleotide sequence ID" value="NZ_CP012676.1"/>
</dbReference>
<evidence type="ECO:0000313" key="3">
    <source>
        <dbReference type="EMBL" id="OKA23114.1"/>
    </source>
</evidence>
<evidence type="ECO:0000313" key="6">
    <source>
        <dbReference type="Proteomes" id="UP000186677"/>
    </source>
</evidence>
<dbReference type="Pfam" id="PF14467">
    <property type="entry name" value="DUF4426"/>
    <property type="match status" value="1"/>
</dbReference>
<dbReference type="KEGG" id="ppsy:AOC04_21585"/>
<comment type="caution">
    <text evidence="3">The sequence shown here is derived from an EMBL/GenBank/DDBJ whole genome shotgun (WGS) entry which is preliminary data.</text>
</comment>
<sequence>MGRIGLLLLSMCFAMQAMAAGEATVGGTKVYYNAYMSDFLSPEIAAKYKLERSKQLGGLNINLDTAGKKVASTVKGTVRVEGEKKARPLTFKQVIDDKGAIDYFAQFPVNQPATFIFDIELKVNGETKSIDYSQEVAPL</sequence>
<feature type="chain" id="PRO_5005800808" description="DUF4426 domain-containing protein" evidence="1">
    <location>
        <begin position="20"/>
        <end position="139"/>
    </location>
</feature>
<evidence type="ECO:0000313" key="4">
    <source>
        <dbReference type="EMBL" id="OKA23339.1"/>
    </source>
</evidence>
<feature type="domain" description="DUF4426" evidence="2">
    <location>
        <begin position="24"/>
        <end position="135"/>
    </location>
</feature>
<dbReference type="EMBL" id="MPJC01000002">
    <property type="protein sequence ID" value="OKA23339.1"/>
    <property type="molecule type" value="Genomic_DNA"/>
</dbReference>
<evidence type="ECO:0000256" key="1">
    <source>
        <dbReference type="SAM" id="SignalP"/>
    </source>
</evidence>
<accession>A0A0M4R8A8</accession>
<feature type="signal peptide" evidence="1">
    <location>
        <begin position="1"/>
        <end position="19"/>
    </location>
</feature>
<dbReference type="Gene3D" id="2.60.40.3340">
    <property type="entry name" value="Domain of unknown function DUF4426"/>
    <property type="match status" value="1"/>
</dbReference>
<dbReference type="EMBL" id="MPJD01000019">
    <property type="protein sequence ID" value="OKA23114.1"/>
    <property type="molecule type" value="Genomic_DNA"/>
</dbReference>
<dbReference type="AlphaFoldDB" id="A0A0M4R8A8"/>
<gene>
    <name evidence="4" type="ORF">BOH73_05280</name>
    <name evidence="3" type="ORF">BOH74_13995</name>
</gene>